<dbReference type="Proteomes" id="UP000663873">
    <property type="component" value="Unassembled WGS sequence"/>
</dbReference>
<sequence>RLLIKGKNEDNEKFEMKVGVMPEMQMEHAKCALSAAIKFLQVKMMLYHLHLSIHLF</sequence>
<reference evidence="1" key="1">
    <citation type="submission" date="2021-02" db="EMBL/GenBank/DDBJ databases">
        <authorList>
            <person name="Nowell W R."/>
        </authorList>
    </citation>
    <scope>NUCLEOTIDE SEQUENCE</scope>
</reference>
<feature type="non-terminal residue" evidence="1">
    <location>
        <position position="1"/>
    </location>
</feature>
<organism evidence="1 2">
    <name type="scientific">Rotaria socialis</name>
    <dbReference type="NCBI Taxonomy" id="392032"/>
    <lineage>
        <taxon>Eukaryota</taxon>
        <taxon>Metazoa</taxon>
        <taxon>Spiralia</taxon>
        <taxon>Gnathifera</taxon>
        <taxon>Rotifera</taxon>
        <taxon>Eurotatoria</taxon>
        <taxon>Bdelloidea</taxon>
        <taxon>Philodinida</taxon>
        <taxon>Philodinidae</taxon>
        <taxon>Rotaria</taxon>
    </lineage>
</organism>
<comment type="caution">
    <text evidence="1">The sequence shown here is derived from an EMBL/GenBank/DDBJ whole genome shotgun (WGS) entry which is preliminary data.</text>
</comment>
<keyword evidence="2" id="KW-1185">Reference proteome</keyword>
<proteinExistence type="predicted"/>
<gene>
    <name evidence="1" type="ORF">UJA718_LOCUS49960</name>
</gene>
<dbReference type="EMBL" id="CAJOBP010107595">
    <property type="protein sequence ID" value="CAF4993637.1"/>
    <property type="molecule type" value="Genomic_DNA"/>
</dbReference>
<dbReference type="AlphaFoldDB" id="A0A822A253"/>
<accession>A0A822A253</accession>
<evidence type="ECO:0000313" key="2">
    <source>
        <dbReference type="Proteomes" id="UP000663873"/>
    </source>
</evidence>
<name>A0A822A253_9BILA</name>
<evidence type="ECO:0000313" key="1">
    <source>
        <dbReference type="EMBL" id="CAF4993637.1"/>
    </source>
</evidence>
<protein>
    <submittedName>
        <fullName evidence="1">Uncharacterized protein</fullName>
    </submittedName>
</protein>